<dbReference type="SUPFAM" id="SSF55307">
    <property type="entry name" value="Tubulin C-terminal domain-like"/>
    <property type="match status" value="1"/>
</dbReference>
<evidence type="ECO:0000256" key="4">
    <source>
        <dbReference type="ARBA" id="ARBA00022741"/>
    </source>
</evidence>
<dbReference type="GO" id="GO:0043093">
    <property type="term" value="P:FtsZ-dependent cytokinesis"/>
    <property type="evidence" value="ECO:0007669"/>
    <property type="project" value="UniProtKB-UniRule"/>
</dbReference>
<dbReference type="InterPro" id="IPR008280">
    <property type="entry name" value="Tub_FtsZ_C"/>
</dbReference>
<protein>
    <recommendedName>
        <fullName evidence="8 9">Cell division protein FtsZ</fullName>
    </recommendedName>
</protein>
<keyword evidence="6 8" id="KW-0717">Septation</keyword>
<dbReference type="AlphaFoldDB" id="A0A1W2E7X9"/>
<dbReference type="Gene3D" id="3.30.1330.20">
    <property type="entry name" value="Tubulin/FtsZ, C-terminal domain"/>
    <property type="match status" value="1"/>
</dbReference>
<keyword evidence="2 8" id="KW-0963">Cytoplasm</keyword>
<feature type="binding site" evidence="8">
    <location>
        <position position="187"/>
    </location>
    <ligand>
        <name>GTP</name>
        <dbReference type="ChEBI" id="CHEBI:37565"/>
    </ligand>
</feature>
<dbReference type="InterPro" id="IPR024757">
    <property type="entry name" value="FtsZ_C"/>
</dbReference>
<dbReference type="InterPro" id="IPR003008">
    <property type="entry name" value="Tubulin_FtsZ_GTPase"/>
</dbReference>
<dbReference type="RefSeq" id="WP_084577646.1">
    <property type="nucleotide sequence ID" value="NZ_CP155572.1"/>
</dbReference>
<accession>A0A1W2E7X9</accession>
<dbReference type="Pfam" id="PF00091">
    <property type="entry name" value="Tubulin"/>
    <property type="match status" value="1"/>
</dbReference>
<dbReference type="InterPro" id="IPR045061">
    <property type="entry name" value="FtsZ/CetZ"/>
</dbReference>
<evidence type="ECO:0000259" key="11">
    <source>
        <dbReference type="SMART" id="SM00864"/>
    </source>
</evidence>
<dbReference type="InterPro" id="IPR037103">
    <property type="entry name" value="Tubulin/FtsZ-like_C"/>
</dbReference>
<dbReference type="GO" id="GO:0005737">
    <property type="term" value="C:cytoplasm"/>
    <property type="evidence" value="ECO:0007669"/>
    <property type="project" value="UniProtKB-SubCell"/>
</dbReference>
<evidence type="ECO:0000256" key="6">
    <source>
        <dbReference type="ARBA" id="ARBA00023210"/>
    </source>
</evidence>
<dbReference type="GO" id="GO:0051258">
    <property type="term" value="P:protein polymerization"/>
    <property type="evidence" value="ECO:0007669"/>
    <property type="project" value="UniProtKB-UniRule"/>
</dbReference>
<dbReference type="PANTHER" id="PTHR30314:SF3">
    <property type="entry name" value="MITOCHONDRIAL DIVISION PROTEIN FSZA"/>
    <property type="match status" value="1"/>
</dbReference>
<feature type="binding site" evidence="8">
    <location>
        <begin position="108"/>
        <end position="110"/>
    </location>
    <ligand>
        <name>GTP</name>
        <dbReference type="ChEBI" id="CHEBI:37565"/>
    </ligand>
</feature>
<dbReference type="GO" id="GO:0003924">
    <property type="term" value="F:GTPase activity"/>
    <property type="evidence" value="ECO:0007669"/>
    <property type="project" value="UniProtKB-UniRule"/>
</dbReference>
<comment type="subunit">
    <text evidence="8">Homodimer. Polymerizes to form a dynamic ring structure in a strictly GTP-dependent manner. Interacts directly with several other division proteins.</text>
</comment>
<dbReference type="GO" id="GO:0005525">
    <property type="term" value="F:GTP binding"/>
    <property type="evidence" value="ECO:0007669"/>
    <property type="project" value="UniProtKB-UniRule"/>
</dbReference>
<evidence type="ECO:0000313" key="14">
    <source>
        <dbReference type="Proteomes" id="UP000192738"/>
    </source>
</evidence>
<evidence type="ECO:0000256" key="8">
    <source>
        <dbReference type="HAMAP-Rule" id="MF_00909"/>
    </source>
</evidence>
<dbReference type="InterPro" id="IPR000158">
    <property type="entry name" value="Cell_div_FtsZ"/>
</dbReference>
<dbReference type="FunFam" id="3.40.50.1440:FF:000023">
    <property type="entry name" value="Cell division protein FtsZ"/>
    <property type="match status" value="1"/>
</dbReference>
<dbReference type="PANTHER" id="PTHR30314">
    <property type="entry name" value="CELL DIVISION PROTEIN FTSZ-RELATED"/>
    <property type="match status" value="1"/>
</dbReference>
<evidence type="ECO:0000256" key="10">
    <source>
        <dbReference type="RuleBase" id="RU000631"/>
    </source>
</evidence>
<dbReference type="STRING" id="112901.SAMN04488500_1223"/>
<proteinExistence type="inferred from homology"/>
<feature type="binding site" evidence="8">
    <location>
        <position position="139"/>
    </location>
    <ligand>
        <name>GTP</name>
        <dbReference type="ChEBI" id="CHEBI:37565"/>
    </ligand>
</feature>
<evidence type="ECO:0000256" key="1">
    <source>
        <dbReference type="ARBA" id="ARBA00009690"/>
    </source>
</evidence>
<evidence type="ECO:0000256" key="9">
    <source>
        <dbReference type="NCBIfam" id="TIGR00065"/>
    </source>
</evidence>
<keyword evidence="14" id="KW-1185">Reference proteome</keyword>
<name>A0A1W2E7X9_9FIRM</name>
<dbReference type="InterPro" id="IPR036525">
    <property type="entry name" value="Tubulin/FtsZ_GTPase_sf"/>
</dbReference>
<feature type="binding site" evidence="8">
    <location>
        <position position="143"/>
    </location>
    <ligand>
        <name>GTP</name>
        <dbReference type="ChEBI" id="CHEBI:37565"/>
    </ligand>
</feature>
<keyword evidence="3 8" id="KW-0132">Cell division</keyword>
<dbReference type="SMART" id="SM00865">
    <property type="entry name" value="Tubulin_C"/>
    <property type="match status" value="1"/>
</dbReference>
<evidence type="ECO:0000256" key="7">
    <source>
        <dbReference type="ARBA" id="ARBA00023306"/>
    </source>
</evidence>
<dbReference type="HAMAP" id="MF_00909">
    <property type="entry name" value="FtsZ"/>
    <property type="match status" value="1"/>
</dbReference>
<dbReference type="SMART" id="SM00864">
    <property type="entry name" value="Tubulin"/>
    <property type="match status" value="1"/>
</dbReference>
<sequence length="349" mass="36912">MLEFDMDLDQFASIKVIGVGGGGNNAVNRMIGAGLQGVEFITVNTDAQALIGSEAAYRIQIGEKLTKGLGAGANPEIGEKAAQESREDIIKVLKGADMVFITAGMGGGTGTGAAPVVAECAREVGALTVGVVTKPFTFEGRKRQQQAERGTAKLKEKVDTLITIPNDRLLQVVDKRTSIMDAFKIVDDVLRQGVQGISDLIAVPALINLDFADVKTIMSDAGSALMGIGFGTGDNRSIAAVEAAIRSPLLEMSIDGAKGVLLNFTGGPNTTLFEVNEAADIIARAADPEATIIFGATIDERFEDQVRVTVIATGFDPKPLLKASEGRHESPVIEPFKSRDLDIPAWMRR</sequence>
<dbReference type="Gene3D" id="3.40.50.1440">
    <property type="entry name" value="Tubulin/FtsZ, GTPase domain"/>
    <property type="match status" value="1"/>
</dbReference>
<feature type="domain" description="Tubulin/FtsZ GTPase" evidence="11">
    <location>
        <begin position="13"/>
        <end position="205"/>
    </location>
</feature>
<keyword evidence="7 8" id="KW-0131">Cell cycle</keyword>
<dbReference type="SUPFAM" id="SSF52490">
    <property type="entry name" value="Tubulin nucleotide-binding domain-like"/>
    <property type="match status" value="1"/>
</dbReference>
<dbReference type="PRINTS" id="PR00423">
    <property type="entry name" value="CELLDVISFTSZ"/>
</dbReference>
<dbReference type="GO" id="GO:0000917">
    <property type="term" value="P:division septum assembly"/>
    <property type="evidence" value="ECO:0007669"/>
    <property type="project" value="UniProtKB-KW"/>
</dbReference>
<dbReference type="InterPro" id="IPR018316">
    <property type="entry name" value="Tubulin/FtsZ_2-layer-sand-dom"/>
</dbReference>
<organism evidence="13 14">
    <name type="scientific">Sporomusa malonica</name>
    <dbReference type="NCBI Taxonomy" id="112901"/>
    <lineage>
        <taxon>Bacteria</taxon>
        <taxon>Bacillati</taxon>
        <taxon>Bacillota</taxon>
        <taxon>Negativicutes</taxon>
        <taxon>Selenomonadales</taxon>
        <taxon>Sporomusaceae</taxon>
        <taxon>Sporomusa</taxon>
    </lineage>
</organism>
<dbReference type="PROSITE" id="PS01135">
    <property type="entry name" value="FTSZ_2"/>
    <property type="match status" value="1"/>
</dbReference>
<evidence type="ECO:0000256" key="2">
    <source>
        <dbReference type="ARBA" id="ARBA00022490"/>
    </source>
</evidence>
<keyword evidence="4 8" id="KW-0547">Nucleotide-binding</keyword>
<evidence type="ECO:0000313" key="13">
    <source>
        <dbReference type="EMBL" id="SMD05873.1"/>
    </source>
</evidence>
<dbReference type="Proteomes" id="UP000192738">
    <property type="component" value="Unassembled WGS sequence"/>
</dbReference>
<feature type="domain" description="Tubulin/FtsZ 2-layer sandwich" evidence="12">
    <location>
        <begin position="207"/>
        <end position="324"/>
    </location>
</feature>
<dbReference type="OrthoDB" id="9813375at2"/>
<dbReference type="EMBL" id="FWXI01000022">
    <property type="protein sequence ID" value="SMD05873.1"/>
    <property type="molecule type" value="Genomic_DNA"/>
</dbReference>
<evidence type="ECO:0000259" key="12">
    <source>
        <dbReference type="SMART" id="SM00865"/>
    </source>
</evidence>
<reference evidence="13 14" key="1">
    <citation type="submission" date="2017-04" db="EMBL/GenBank/DDBJ databases">
        <authorList>
            <person name="Afonso C.L."/>
            <person name="Miller P.J."/>
            <person name="Scott M.A."/>
            <person name="Spackman E."/>
            <person name="Goraichik I."/>
            <person name="Dimitrov K.M."/>
            <person name="Suarez D.L."/>
            <person name="Swayne D.E."/>
        </authorList>
    </citation>
    <scope>NUCLEOTIDE SEQUENCE [LARGE SCALE GENOMIC DNA]</scope>
    <source>
        <strain evidence="13 14">DSM 5090</strain>
    </source>
</reference>
<evidence type="ECO:0000256" key="3">
    <source>
        <dbReference type="ARBA" id="ARBA00022618"/>
    </source>
</evidence>
<evidence type="ECO:0000256" key="5">
    <source>
        <dbReference type="ARBA" id="ARBA00023134"/>
    </source>
</evidence>
<comment type="similarity">
    <text evidence="1 8 10">Belongs to the FtsZ family.</text>
</comment>
<dbReference type="Pfam" id="PF12327">
    <property type="entry name" value="FtsZ_C"/>
    <property type="match status" value="1"/>
</dbReference>
<gene>
    <name evidence="8" type="primary">ftsZ</name>
    <name evidence="13" type="ORF">SAMN04488500_1223</name>
</gene>
<feature type="binding site" evidence="8">
    <location>
        <begin position="21"/>
        <end position="25"/>
    </location>
    <ligand>
        <name>GTP</name>
        <dbReference type="ChEBI" id="CHEBI:37565"/>
    </ligand>
</feature>
<dbReference type="PROSITE" id="PS01134">
    <property type="entry name" value="FTSZ_1"/>
    <property type="match status" value="1"/>
</dbReference>
<dbReference type="NCBIfam" id="TIGR00065">
    <property type="entry name" value="ftsZ"/>
    <property type="match status" value="1"/>
</dbReference>
<dbReference type="InterPro" id="IPR020805">
    <property type="entry name" value="Cell_div_FtsZ_CS"/>
</dbReference>
<comment type="subcellular location">
    <subcellularLocation>
        <location evidence="8">Cytoplasm</location>
    </subcellularLocation>
    <text evidence="8">Assembles at midcell at the inner surface of the cytoplasmic membrane.</text>
</comment>
<dbReference type="GO" id="GO:0032153">
    <property type="term" value="C:cell division site"/>
    <property type="evidence" value="ECO:0007669"/>
    <property type="project" value="UniProtKB-UniRule"/>
</dbReference>
<keyword evidence="5 8" id="KW-0342">GTP-binding</keyword>
<comment type="function">
    <text evidence="8 10">Essential cell division protein that forms a contractile ring structure (Z ring) at the future cell division site. The regulation of the ring assembly controls the timing and the location of cell division. One of the functions of the FtsZ ring is to recruit other cell division proteins to the septum to produce a new cell wall between the dividing cells. Binds GTP and shows GTPase activity.</text>
</comment>
<dbReference type="CDD" id="cd02201">
    <property type="entry name" value="FtsZ_type1"/>
    <property type="match status" value="1"/>
</dbReference>